<dbReference type="Pfam" id="PF08803">
    <property type="entry name" value="ydhR"/>
    <property type="match status" value="1"/>
</dbReference>
<name>Q2IWK6_RHOP2</name>
<keyword evidence="2" id="KW-1185">Reference proteome</keyword>
<dbReference type="Gene3D" id="3.30.70.100">
    <property type="match status" value="1"/>
</dbReference>
<reference evidence="1 2" key="1">
    <citation type="submission" date="2006-01" db="EMBL/GenBank/DDBJ databases">
        <title>Complete sequence of Rhodopseudomonas palustris HaA2.</title>
        <authorList>
            <consortium name="US DOE Joint Genome Institute"/>
            <person name="Copeland A."/>
            <person name="Lucas S."/>
            <person name="Lapidus A."/>
            <person name="Barry K."/>
            <person name="Detter J.C."/>
            <person name="Glavina T."/>
            <person name="Hammon N."/>
            <person name="Israni S."/>
            <person name="Pitluck S."/>
            <person name="Chain P."/>
            <person name="Malfatti S."/>
            <person name="Shin M."/>
            <person name="Vergez L."/>
            <person name="Schmutz J."/>
            <person name="Larimer F."/>
            <person name="Land M."/>
            <person name="Hauser L."/>
            <person name="Pelletier D.A."/>
            <person name="Kyrpides N."/>
            <person name="Anderson I."/>
            <person name="Oda Y."/>
            <person name="Harwood C.S."/>
            <person name="Richardson P."/>
        </authorList>
    </citation>
    <scope>NUCLEOTIDE SEQUENCE [LARGE SCALE GENOMIC DNA]</scope>
    <source>
        <strain evidence="1 2">HaA2</strain>
    </source>
</reference>
<evidence type="ECO:0008006" key="3">
    <source>
        <dbReference type="Google" id="ProtNLM"/>
    </source>
</evidence>
<accession>Q2IWK6</accession>
<organism evidence="1 2">
    <name type="scientific">Rhodopseudomonas palustris (strain HaA2)</name>
    <dbReference type="NCBI Taxonomy" id="316058"/>
    <lineage>
        <taxon>Bacteria</taxon>
        <taxon>Pseudomonadati</taxon>
        <taxon>Pseudomonadota</taxon>
        <taxon>Alphaproteobacteria</taxon>
        <taxon>Hyphomicrobiales</taxon>
        <taxon>Nitrobacteraceae</taxon>
        <taxon>Rhodopseudomonas</taxon>
    </lineage>
</organism>
<dbReference type="HOGENOM" id="CLU_148511_0_0_5"/>
<dbReference type="eggNOG" id="COG2329">
    <property type="taxonomic scope" value="Bacteria"/>
</dbReference>
<dbReference type="STRING" id="316058.RPB_2702"/>
<dbReference type="InterPro" id="IPR014910">
    <property type="entry name" value="YdhR"/>
</dbReference>
<sequence length="125" mass="13517">MSSVGAAAALSCVQTNREVSMITTIVQFALSEPISLDEAAKRFRSSAPKYHKMPGLIRKYYIRSEDGSTAGGVYLWESREAAEKVYAGEWRARVAQLYGAEPVISWFDSPVIVDNALGGAVTVAA</sequence>
<gene>
    <name evidence="1" type="ordered locus">RPB_2702</name>
</gene>
<protein>
    <recommendedName>
        <fullName evidence="3">Monooxygenase</fullName>
    </recommendedName>
</protein>
<dbReference type="AlphaFoldDB" id="Q2IWK6"/>
<proteinExistence type="predicted"/>
<dbReference type="InterPro" id="IPR011008">
    <property type="entry name" value="Dimeric_a/b-barrel"/>
</dbReference>
<dbReference type="KEGG" id="rpb:RPB_2702"/>
<evidence type="ECO:0000313" key="2">
    <source>
        <dbReference type="Proteomes" id="UP000008809"/>
    </source>
</evidence>
<dbReference type="SUPFAM" id="SSF54909">
    <property type="entry name" value="Dimeric alpha+beta barrel"/>
    <property type="match status" value="1"/>
</dbReference>
<evidence type="ECO:0000313" key="1">
    <source>
        <dbReference type="EMBL" id="ABD07404.1"/>
    </source>
</evidence>
<dbReference type="EMBL" id="CP000250">
    <property type="protein sequence ID" value="ABD07404.1"/>
    <property type="molecule type" value="Genomic_DNA"/>
</dbReference>
<dbReference type="Proteomes" id="UP000008809">
    <property type="component" value="Chromosome"/>
</dbReference>